<evidence type="ECO:0000313" key="3">
    <source>
        <dbReference type="Proteomes" id="UP000537718"/>
    </source>
</evidence>
<dbReference type="RefSeq" id="WP_183870177.1">
    <property type="nucleotide sequence ID" value="NZ_JACHCF010000018.1"/>
</dbReference>
<feature type="transmembrane region" description="Helical" evidence="1">
    <location>
        <begin position="16"/>
        <end position="34"/>
    </location>
</feature>
<feature type="transmembrane region" description="Helical" evidence="1">
    <location>
        <begin position="67"/>
        <end position="86"/>
    </location>
</feature>
<feature type="transmembrane region" description="Helical" evidence="1">
    <location>
        <begin position="40"/>
        <end position="58"/>
    </location>
</feature>
<dbReference type="Proteomes" id="UP000537718">
    <property type="component" value="Unassembled WGS sequence"/>
</dbReference>
<reference evidence="2 3" key="1">
    <citation type="submission" date="2020-08" db="EMBL/GenBank/DDBJ databases">
        <title>Genomic Encyclopedia of Type Strains, Phase IV (KMG-V): Genome sequencing to study the core and pangenomes of soil and plant-associated prokaryotes.</title>
        <authorList>
            <person name="Whitman W."/>
        </authorList>
    </citation>
    <scope>NUCLEOTIDE SEQUENCE [LARGE SCALE GENOMIC DNA]</scope>
    <source>
        <strain evidence="2 3">MP7CTX6</strain>
    </source>
</reference>
<dbReference type="EMBL" id="JACHCF010000018">
    <property type="protein sequence ID" value="MBB5624116.1"/>
    <property type="molecule type" value="Genomic_DNA"/>
</dbReference>
<evidence type="ECO:0000256" key="1">
    <source>
        <dbReference type="SAM" id="Phobius"/>
    </source>
</evidence>
<comment type="caution">
    <text evidence="2">The sequence shown here is derived from an EMBL/GenBank/DDBJ whole genome shotgun (WGS) entry which is preliminary data.</text>
</comment>
<proteinExistence type="predicted"/>
<keyword evidence="1" id="KW-0472">Membrane</keyword>
<evidence type="ECO:0000313" key="2">
    <source>
        <dbReference type="EMBL" id="MBB5624116.1"/>
    </source>
</evidence>
<sequence>MLQSENKQVKYKSNKILDPIFIIWFIAIVISAAYNKLLGVWLAAIFIPVVFGVAIYRANKLKKNKDVLLYTVFMVGTLILLFTLILTKSIKL</sequence>
<accession>A0A7W8YYJ6</accession>
<name>A0A7W8YYJ6_9SPHI</name>
<protein>
    <submittedName>
        <fullName evidence="2">Uncharacterized protein</fullName>
    </submittedName>
</protein>
<keyword evidence="1" id="KW-0812">Transmembrane</keyword>
<organism evidence="2 3">
    <name type="scientific">Pedobacter cryoconitis</name>
    <dbReference type="NCBI Taxonomy" id="188932"/>
    <lineage>
        <taxon>Bacteria</taxon>
        <taxon>Pseudomonadati</taxon>
        <taxon>Bacteroidota</taxon>
        <taxon>Sphingobacteriia</taxon>
        <taxon>Sphingobacteriales</taxon>
        <taxon>Sphingobacteriaceae</taxon>
        <taxon>Pedobacter</taxon>
    </lineage>
</organism>
<gene>
    <name evidence="2" type="ORF">HDE69_005213</name>
</gene>
<keyword evidence="1" id="KW-1133">Transmembrane helix</keyword>
<dbReference type="AlphaFoldDB" id="A0A7W8YYJ6"/>